<dbReference type="SUPFAM" id="SSF46894">
    <property type="entry name" value="C-terminal effector domain of the bipartite response regulators"/>
    <property type="match status" value="1"/>
</dbReference>
<dbReference type="SMART" id="SM00421">
    <property type="entry name" value="HTH_LUXR"/>
    <property type="match status" value="1"/>
</dbReference>
<evidence type="ECO:0000256" key="2">
    <source>
        <dbReference type="ARBA" id="ARBA00023015"/>
    </source>
</evidence>
<protein>
    <submittedName>
        <fullName evidence="8">Regulatory protein, LuxR:Response regulator receiver</fullName>
    </submittedName>
</protein>
<keyword evidence="4" id="KW-0804">Transcription</keyword>
<dbReference type="RefSeq" id="WP_114590385.1">
    <property type="nucleotide sequence ID" value="NZ_CP031165.1"/>
</dbReference>
<dbReference type="GO" id="GO:0006355">
    <property type="term" value="P:regulation of DNA-templated transcription"/>
    <property type="evidence" value="ECO:0007669"/>
    <property type="project" value="InterPro"/>
</dbReference>
<dbReference type="InterPro" id="IPR011006">
    <property type="entry name" value="CheY-like_superfamily"/>
</dbReference>
<dbReference type="CDD" id="cd17535">
    <property type="entry name" value="REC_NarL-like"/>
    <property type="match status" value="1"/>
</dbReference>
<dbReference type="GO" id="GO:0000160">
    <property type="term" value="P:phosphorelay signal transduction system"/>
    <property type="evidence" value="ECO:0007669"/>
    <property type="project" value="InterPro"/>
</dbReference>
<feature type="domain" description="Response regulatory" evidence="7">
    <location>
        <begin position="9"/>
        <end position="125"/>
    </location>
</feature>
<dbReference type="InterPro" id="IPR000792">
    <property type="entry name" value="Tscrpt_reg_LuxR_C"/>
</dbReference>
<gene>
    <name evidence="8" type="ORF">DVS28_a0898</name>
</gene>
<reference evidence="8 9" key="1">
    <citation type="submission" date="2018-09" db="EMBL/GenBank/DDBJ databases">
        <title>Complete genome sequence of Euzebya sp. DY32-46 isolated from seawater of Pacific Ocean.</title>
        <authorList>
            <person name="Xu L."/>
            <person name="Wu Y.-H."/>
            <person name="Xu X.-W."/>
        </authorList>
    </citation>
    <scope>NUCLEOTIDE SEQUENCE [LARGE SCALE GENOMIC DNA]</scope>
    <source>
        <strain evidence="8 9">DY32-46</strain>
    </source>
</reference>
<name>A0A346XTQ2_9ACTN</name>
<keyword evidence="3" id="KW-0238">DNA-binding</keyword>
<dbReference type="InterPro" id="IPR058245">
    <property type="entry name" value="NreC/VraR/RcsB-like_REC"/>
</dbReference>
<dbReference type="InterPro" id="IPR039420">
    <property type="entry name" value="WalR-like"/>
</dbReference>
<dbReference type="SMART" id="SM00448">
    <property type="entry name" value="REC"/>
    <property type="match status" value="1"/>
</dbReference>
<dbReference type="Proteomes" id="UP000264006">
    <property type="component" value="Chromosome"/>
</dbReference>
<evidence type="ECO:0000259" key="6">
    <source>
        <dbReference type="PROSITE" id="PS50043"/>
    </source>
</evidence>
<dbReference type="Gene3D" id="3.40.50.2300">
    <property type="match status" value="1"/>
</dbReference>
<dbReference type="PANTHER" id="PTHR43214">
    <property type="entry name" value="TWO-COMPONENT RESPONSE REGULATOR"/>
    <property type="match status" value="1"/>
</dbReference>
<evidence type="ECO:0000256" key="5">
    <source>
        <dbReference type="PROSITE-ProRule" id="PRU00169"/>
    </source>
</evidence>
<dbReference type="AlphaFoldDB" id="A0A346XTQ2"/>
<organism evidence="8 9">
    <name type="scientific">Euzebya pacifica</name>
    <dbReference type="NCBI Taxonomy" id="1608957"/>
    <lineage>
        <taxon>Bacteria</taxon>
        <taxon>Bacillati</taxon>
        <taxon>Actinomycetota</taxon>
        <taxon>Nitriliruptoria</taxon>
        <taxon>Euzebyales</taxon>
    </lineage>
</organism>
<keyword evidence="1 5" id="KW-0597">Phosphoprotein</keyword>
<dbReference type="PROSITE" id="PS50110">
    <property type="entry name" value="RESPONSE_REGULATORY"/>
    <property type="match status" value="1"/>
</dbReference>
<dbReference type="PANTHER" id="PTHR43214:SF24">
    <property type="entry name" value="TRANSCRIPTIONAL REGULATORY PROTEIN NARL-RELATED"/>
    <property type="match status" value="1"/>
</dbReference>
<sequence>MTEEETPTRVMLVDDHEVVRQGLKALVESTGEMEVVAQAGTVAEAVLRARSYHPDVIVMDVRLPDGSGVEACRDIRAEDPTARVLMLTSFSDDKALFDSIMAGAAGYVLKQIRGHDLLDGIRRVAAGESLLDPAVTAQVLERIRNPRSGDPRLARLTPTERRILDQIAVGSTNRQIGDELGLAEKTIKNYVSTILSKLQVVRRAEAAAYLVAHRDDS</sequence>
<accession>A0A346XTQ2</accession>
<evidence type="ECO:0000256" key="1">
    <source>
        <dbReference type="ARBA" id="ARBA00022553"/>
    </source>
</evidence>
<evidence type="ECO:0000313" key="9">
    <source>
        <dbReference type="Proteomes" id="UP000264006"/>
    </source>
</evidence>
<dbReference type="CDD" id="cd06170">
    <property type="entry name" value="LuxR_C_like"/>
    <property type="match status" value="1"/>
</dbReference>
<evidence type="ECO:0000313" key="8">
    <source>
        <dbReference type="EMBL" id="AXV05599.1"/>
    </source>
</evidence>
<keyword evidence="9" id="KW-1185">Reference proteome</keyword>
<evidence type="ECO:0000256" key="3">
    <source>
        <dbReference type="ARBA" id="ARBA00023125"/>
    </source>
</evidence>
<dbReference type="PRINTS" id="PR00038">
    <property type="entry name" value="HTHLUXR"/>
</dbReference>
<dbReference type="SUPFAM" id="SSF52172">
    <property type="entry name" value="CheY-like"/>
    <property type="match status" value="1"/>
</dbReference>
<dbReference type="Pfam" id="PF00196">
    <property type="entry name" value="GerE"/>
    <property type="match status" value="1"/>
</dbReference>
<dbReference type="Pfam" id="PF00072">
    <property type="entry name" value="Response_reg"/>
    <property type="match status" value="1"/>
</dbReference>
<proteinExistence type="predicted"/>
<evidence type="ECO:0000256" key="4">
    <source>
        <dbReference type="ARBA" id="ARBA00023163"/>
    </source>
</evidence>
<dbReference type="InterPro" id="IPR001789">
    <property type="entry name" value="Sig_transdc_resp-reg_receiver"/>
</dbReference>
<dbReference type="EMBL" id="CP031165">
    <property type="protein sequence ID" value="AXV05599.1"/>
    <property type="molecule type" value="Genomic_DNA"/>
</dbReference>
<feature type="domain" description="HTH luxR-type" evidence="6">
    <location>
        <begin position="149"/>
        <end position="214"/>
    </location>
</feature>
<dbReference type="GO" id="GO:0003677">
    <property type="term" value="F:DNA binding"/>
    <property type="evidence" value="ECO:0007669"/>
    <property type="project" value="UniProtKB-KW"/>
</dbReference>
<dbReference type="KEGG" id="euz:DVS28_a0898"/>
<feature type="modified residue" description="4-aspartylphosphate" evidence="5">
    <location>
        <position position="60"/>
    </location>
</feature>
<dbReference type="PROSITE" id="PS50043">
    <property type="entry name" value="HTH_LUXR_2"/>
    <property type="match status" value="1"/>
</dbReference>
<keyword evidence="2" id="KW-0805">Transcription regulation</keyword>
<evidence type="ECO:0000259" key="7">
    <source>
        <dbReference type="PROSITE" id="PS50110"/>
    </source>
</evidence>
<dbReference type="InterPro" id="IPR016032">
    <property type="entry name" value="Sig_transdc_resp-reg_C-effctor"/>
</dbReference>
<dbReference type="OrthoDB" id="9808843at2"/>